<dbReference type="Gene3D" id="3.30.70.1070">
    <property type="entry name" value="Sporulation related repeat"/>
    <property type="match status" value="1"/>
</dbReference>
<evidence type="ECO:0000313" key="4">
    <source>
        <dbReference type="EMBL" id="HFB54748.1"/>
    </source>
</evidence>
<protein>
    <recommendedName>
        <fullName evidence="3">SPOR domain-containing protein</fullName>
    </recommendedName>
</protein>
<feature type="region of interest" description="Disordered" evidence="1">
    <location>
        <begin position="139"/>
        <end position="169"/>
    </location>
</feature>
<dbReference type="AlphaFoldDB" id="A0A7C3C5A1"/>
<gene>
    <name evidence="4" type="ORF">ENJ46_02400</name>
</gene>
<keyword evidence="2" id="KW-1133">Transmembrane helix</keyword>
<dbReference type="InterPro" id="IPR036680">
    <property type="entry name" value="SPOR-like_sf"/>
</dbReference>
<dbReference type="GO" id="GO:0042834">
    <property type="term" value="F:peptidoglycan binding"/>
    <property type="evidence" value="ECO:0007669"/>
    <property type="project" value="InterPro"/>
</dbReference>
<dbReference type="EMBL" id="DRMN01000160">
    <property type="protein sequence ID" value="HFB54748.1"/>
    <property type="molecule type" value="Genomic_DNA"/>
</dbReference>
<reference evidence="4" key="1">
    <citation type="journal article" date="2020" name="mSystems">
        <title>Genome- and Community-Level Interaction Insights into Carbon Utilization and Element Cycling Functions of Hydrothermarchaeota in Hydrothermal Sediment.</title>
        <authorList>
            <person name="Zhou Z."/>
            <person name="Liu Y."/>
            <person name="Xu W."/>
            <person name="Pan J."/>
            <person name="Luo Z.H."/>
            <person name="Li M."/>
        </authorList>
    </citation>
    <scope>NUCLEOTIDE SEQUENCE [LARGE SCALE GENOMIC DNA]</scope>
    <source>
        <strain evidence="4">HyVt-489</strain>
    </source>
</reference>
<feature type="domain" description="SPOR" evidence="3">
    <location>
        <begin position="169"/>
        <end position="255"/>
    </location>
</feature>
<feature type="region of interest" description="Disordered" evidence="1">
    <location>
        <begin position="1"/>
        <end position="23"/>
    </location>
</feature>
<dbReference type="PROSITE" id="PS51724">
    <property type="entry name" value="SPOR"/>
    <property type="match status" value="1"/>
</dbReference>
<comment type="caution">
    <text evidence="4">The sequence shown here is derived from an EMBL/GenBank/DDBJ whole genome shotgun (WGS) entry which is preliminary data.</text>
</comment>
<dbReference type="SUPFAM" id="SSF110997">
    <property type="entry name" value="Sporulation related repeat"/>
    <property type="match status" value="1"/>
</dbReference>
<keyword evidence="2" id="KW-0472">Membrane</keyword>
<name>A0A7C3C5A1_9PROT</name>
<sequence>MTDEPQSAYLPHSDQEPLQPFDVRDHSGRKGMFMLVGGLICLAVLLVIILKLFASGTRGRDQTPRIMASNKPYKEVPLDKGGVQTPNQDKEIYDVLKGTTKSETITVSPLPEEPVQRPQIKISEQPASANIVIKEPNSASANGAQISTQSPKPQTTAPPAQKPKPVIPPKVSGDYVVQVASLRSRGEATTAWNELKAGFNDVVTAQYYADIKRVDLDSKGIYYRLRVSGSADKLAAKKLCARLKARGQDCIVTKR</sequence>
<proteinExistence type="predicted"/>
<evidence type="ECO:0000256" key="1">
    <source>
        <dbReference type="SAM" id="MobiDB-lite"/>
    </source>
</evidence>
<dbReference type="Proteomes" id="UP000886042">
    <property type="component" value="Unassembled WGS sequence"/>
</dbReference>
<feature type="region of interest" description="Disordered" evidence="1">
    <location>
        <begin position="60"/>
        <end position="89"/>
    </location>
</feature>
<dbReference type="Pfam" id="PF05036">
    <property type="entry name" value="SPOR"/>
    <property type="match status" value="1"/>
</dbReference>
<evidence type="ECO:0000256" key="2">
    <source>
        <dbReference type="SAM" id="Phobius"/>
    </source>
</evidence>
<organism evidence="4">
    <name type="scientific">Hellea balneolensis</name>
    <dbReference type="NCBI Taxonomy" id="287478"/>
    <lineage>
        <taxon>Bacteria</taxon>
        <taxon>Pseudomonadati</taxon>
        <taxon>Pseudomonadota</taxon>
        <taxon>Alphaproteobacteria</taxon>
        <taxon>Maricaulales</taxon>
        <taxon>Robiginitomaculaceae</taxon>
        <taxon>Hellea</taxon>
    </lineage>
</organism>
<accession>A0A7C3C5A1</accession>
<feature type="compositionally biased region" description="Polar residues" evidence="1">
    <location>
        <begin position="139"/>
        <end position="155"/>
    </location>
</feature>
<keyword evidence="2" id="KW-0812">Transmembrane</keyword>
<feature type="transmembrane region" description="Helical" evidence="2">
    <location>
        <begin position="32"/>
        <end position="54"/>
    </location>
</feature>
<dbReference type="InterPro" id="IPR007730">
    <property type="entry name" value="SPOR-like_dom"/>
</dbReference>
<evidence type="ECO:0000259" key="3">
    <source>
        <dbReference type="PROSITE" id="PS51724"/>
    </source>
</evidence>